<organism evidence="1 2">
    <name type="scientific">Holothuria leucospilota</name>
    <name type="common">Black long sea cucumber</name>
    <name type="synonym">Mertensiothuria leucospilota</name>
    <dbReference type="NCBI Taxonomy" id="206669"/>
    <lineage>
        <taxon>Eukaryota</taxon>
        <taxon>Metazoa</taxon>
        <taxon>Echinodermata</taxon>
        <taxon>Eleutherozoa</taxon>
        <taxon>Echinozoa</taxon>
        <taxon>Holothuroidea</taxon>
        <taxon>Aspidochirotacea</taxon>
        <taxon>Aspidochirotida</taxon>
        <taxon>Holothuriidae</taxon>
        <taxon>Holothuria</taxon>
    </lineage>
</organism>
<reference evidence="1" key="1">
    <citation type="submission" date="2021-10" db="EMBL/GenBank/DDBJ databases">
        <title>Tropical sea cucumber genome reveals ecological adaptation and Cuvierian tubules defense mechanism.</title>
        <authorList>
            <person name="Chen T."/>
        </authorList>
    </citation>
    <scope>NUCLEOTIDE SEQUENCE</scope>
    <source>
        <strain evidence="1">Nanhai2018</strain>
        <tissue evidence="1">Muscle</tissue>
    </source>
</reference>
<dbReference type="Proteomes" id="UP001152320">
    <property type="component" value="Chromosome 9"/>
</dbReference>
<keyword evidence="2" id="KW-1185">Reference proteome</keyword>
<evidence type="ECO:0000313" key="1">
    <source>
        <dbReference type="EMBL" id="KAJ8036723.1"/>
    </source>
</evidence>
<protein>
    <submittedName>
        <fullName evidence="1">Uncharacterized protein</fullName>
    </submittedName>
</protein>
<evidence type="ECO:0000313" key="2">
    <source>
        <dbReference type="Proteomes" id="UP001152320"/>
    </source>
</evidence>
<sequence>MNNQRTGNIHIYNHNINIHNSTKSSLASSVDTSGVRIGTLVRPSKSSSGDHPFRRLLVRHGTLGGVTSNV</sequence>
<gene>
    <name evidence="1" type="ORF">HOLleu_20781</name>
</gene>
<dbReference type="EMBL" id="JAIZAY010000009">
    <property type="protein sequence ID" value="KAJ8036723.1"/>
    <property type="molecule type" value="Genomic_DNA"/>
</dbReference>
<name>A0A9Q1C097_HOLLE</name>
<comment type="caution">
    <text evidence="1">The sequence shown here is derived from an EMBL/GenBank/DDBJ whole genome shotgun (WGS) entry which is preliminary data.</text>
</comment>
<proteinExistence type="predicted"/>
<accession>A0A9Q1C097</accession>
<dbReference type="AlphaFoldDB" id="A0A9Q1C097"/>